<dbReference type="GO" id="GO:0016491">
    <property type="term" value="F:oxidoreductase activity"/>
    <property type="evidence" value="ECO:0007669"/>
    <property type="project" value="UniProtKB-KW"/>
</dbReference>
<gene>
    <name evidence="4" type="ORF">DACRYDRAFT_48762</name>
</gene>
<dbReference type="Proteomes" id="UP000030653">
    <property type="component" value="Unassembled WGS sequence"/>
</dbReference>
<dbReference type="GeneID" id="63689926"/>
<proteinExistence type="inferred from homology"/>
<dbReference type="OrthoDB" id="288590at2759"/>
<dbReference type="OMA" id="WLGFFKV"/>
<feature type="region of interest" description="Disordered" evidence="2">
    <location>
        <begin position="1"/>
        <end position="26"/>
    </location>
</feature>
<evidence type="ECO:0000256" key="1">
    <source>
        <dbReference type="RuleBase" id="RU003682"/>
    </source>
</evidence>
<sequence>MSSTVTELSKTPATGPVSLPGPQLTKPPKEQEQFVYFSYEGAFTGRRSISLTSGEDQPFTSIPTIDISLLFSPIVEERAAIARELADACEHVGFSYITGHGVASPLIERTFETTRKYFDLPLERKMRNWIYGSGHLRGYEPVHGARVDPSKKLGADRNEGFLMGYEPSLDPSPPKLTEEQEKKLKEWTNNFPPEPELAWFQRDLKAYHSELLGLSRRLMRAFALALGVGEAWFDERGEMDRPNTAMKVIHYPPQEVDDGSETGIGAHTDFSCFTLLQTSAPGLEVLNPKGRWVPAPPKEGAYIMNVGDFLMRMSNGRFQSTVHRVRNLGGEERYSIPFFFNTNLDAPVQVRLREIRLTVWVIRLSGASNVSVAWGSSEVPKPDG</sequence>
<reference evidence="4 5" key="1">
    <citation type="journal article" date="2012" name="Science">
        <title>The Paleozoic origin of enzymatic lignin decomposition reconstructed from 31 fungal genomes.</title>
        <authorList>
            <person name="Floudas D."/>
            <person name="Binder M."/>
            <person name="Riley R."/>
            <person name="Barry K."/>
            <person name="Blanchette R.A."/>
            <person name="Henrissat B."/>
            <person name="Martinez A.T."/>
            <person name="Otillar R."/>
            <person name="Spatafora J.W."/>
            <person name="Yadav J.S."/>
            <person name="Aerts A."/>
            <person name="Benoit I."/>
            <person name="Boyd A."/>
            <person name="Carlson A."/>
            <person name="Copeland A."/>
            <person name="Coutinho P.M."/>
            <person name="de Vries R.P."/>
            <person name="Ferreira P."/>
            <person name="Findley K."/>
            <person name="Foster B."/>
            <person name="Gaskell J."/>
            <person name="Glotzer D."/>
            <person name="Gorecki P."/>
            <person name="Heitman J."/>
            <person name="Hesse C."/>
            <person name="Hori C."/>
            <person name="Igarashi K."/>
            <person name="Jurgens J.A."/>
            <person name="Kallen N."/>
            <person name="Kersten P."/>
            <person name="Kohler A."/>
            <person name="Kuees U."/>
            <person name="Kumar T.K.A."/>
            <person name="Kuo A."/>
            <person name="LaButti K."/>
            <person name="Larrondo L.F."/>
            <person name="Lindquist E."/>
            <person name="Ling A."/>
            <person name="Lombard V."/>
            <person name="Lucas S."/>
            <person name="Lundell T."/>
            <person name="Martin R."/>
            <person name="McLaughlin D.J."/>
            <person name="Morgenstern I."/>
            <person name="Morin E."/>
            <person name="Murat C."/>
            <person name="Nagy L.G."/>
            <person name="Nolan M."/>
            <person name="Ohm R.A."/>
            <person name="Patyshakuliyeva A."/>
            <person name="Rokas A."/>
            <person name="Ruiz-Duenas F.J."/>
            <person name="Sabat G."/>
            <person name="Salamov A."/>
            <person name="Samejima M."/>
            <person name="Schmutz J."/>
            <person name="Slot J.C."/>
            <person name="St John F."/>
            <person name="Stenlid J."/>
            <person name="Sun H."/>
            <person name="Sun S."/>
            <person name="Syed K."/>
            <person name="Tsang A."/>
            <person name="Wiebenga A."/>
            <person name="Young D."/>
            <person name="Pisabarro A."/>
            <person name="Eastwood D.C."/>
            <person name="Martin F."/>
            <person name="Cullen D."/>
            <person name="Grigoriev I.V."/>
            <person name="Hibbett D.S."/>
        </authorList>
    </citation>
    <scope>NUCLEOTIDE SEQUENCE [LARGE SCALE GENOMIC DNA]</scope>
    <source>
        <strain evidence="4 5">DJM-731 SS1</strain>
    </source>
</reference>
<protein>
    <submittedName>
        <fullName evidence="4">Clavaminate synthase-like protein</fullName>
    </submittedName>
</protein>
<name>M5G831_DACPD</name>
<keyword evidence="5" id="KW-1185">Reference proteome</keyword>
<dbReference type="HOGENOM" id="CLU_010119_6_3_1"/>
<dbReference type="SUPFAM" id="SSF51197">
    <property type="entry name" value="Clavaminate synthase-like"/>
    <property type="match status" value="1"/>
</dbReference>
<dbReference type="AlphaFoldDB" id="M5G831"/>
<dbReference type="InterPro" id="IPR044861">
    <property type="entry name" value="IPNS-like_FE2OG_OXY"/>
</dbReference>
<evidence type="ECO:0000313" key="5">
    <source>
        <dbReference type="Proteomes" id="UP000030653"/>
    </source>
</evidence>
<dbReference type="InterPro" id="IPR005123">
    <property type="entry name" value="Oxoglu/Fe-dep_dioxygenase_dom"/>
</dbReference>
<evidence type="ECO:0000256" key="2">
    <source>
        <dbReference type="SAM" id="MobiDB-lite"/>
    </source>
</evidence>
<comment type="similarity">
    <text evidence="1">Belongs to the iron/ascorbate-dependent oxidoreductase family.</text>
</comment>
<dbReference type="InterPro" id="IPR050231">
    <property type="entry name" value="Iron_ascorbate_oxido_reductase"/>
</dbReference>
<keyword evidence="1" id="KW-0479">Metal-binding</keyword>
<dbReference type="Pfam" id="PF14226">
    <property type="entry name" value="DIOX_N"/>
    <property type="match status" value="1"/>
</dbReference>
<dbReference type="PROSITE" id="PS51471">
    <property type="entry name" value="FE2OG_OXY"/>
    <property type="match status" value="1"/>
</dbReference>
<evidence type="ECO:0000259" key="3">
    <source>
        <dbReference type="PROSITE" id="PS51471"/>
    </source>
</evidence>
<accession>M5G831</accession>
<feature type="domain" description="Fe2OG dioxygenase" evidence="3">
    <location>
        <begin position="241"/>
        <end position="342"/>
    </location>
</feature>
<dbReference type="PANTHER" id="PTHR47990">
    <property type="entry name" value="2-OXOGLUTARATE (2OG) AND FE(II)-DEPENDENT OXYGENASE SUPERFAMILY PROTEIN-RELATED"/>
    <property type="match status" value="1"/>
</dbReference>
<dbReference type="InterPro" id="IPR027443">
    <property type="entry name" value="IPNS-like_sf"/>
</dbReference>
<dbReference type="PRINTS" id="PR00682">
    <property type="entry name" value="IPNSYNTHASE"/>
</dbReference>
<keyword evidence="1" id="KW-0408">Iron</keyword>
<dbReference type="GO" id="GO:0046872">
    <property type="term" value="F:metal ion binding"/>
    <property type="evidence" value="ECO:0007669"/>
    <property type="project" value="UniProtKB-KW"/>
</dbReference>
<keyword evidence="1" id="KW-0560">Oxidoreductase</keyword>
<dbReference type="Pfam" id="PF03171">
    <property type="entry name" value="2OG-FeII_Oxy"/>
    <property type="match status" value="1"/>
</dbReference>
<dbReference type="EMBL" id="JH795858">
    <property type="protein sequence ID" value="EJU04295.1"/>
    <property type="molecule type" value="Genomic_DNA"/>
</dbReference>
<dbReference type="RefSeq" id="XP_040631189.1">
    <property type="nucleotide sequence ID" value="XM_040774864.1"/>
</dbReference>
<organism evidence="4 5">
    <name type="scientific">Dacryopinax primogenitus (strain DJM 731)</name>
    <name type="common">Brown rot fungus</name>
    <dbReference type="NCBI Taxonomy" id="1858805"/>
    <lineage>
        <taxon>Eukaryota</taxon>
        <taxon>Fungi</taxon>
        <taxon>Dikarya</taxon>
        <taxon>Basidiomycota</taxon>
        <taxon>Agaricomycotina</taxon>
        <taxon>Dacrymycetes</taxon>
        <taxon>Dacrymycetales</taxon>
        <taxon>Dacrymycetaceae</taxon>
        <taxon>Dacryopinax</taxon>
    </lineage>
</organism>
<feature type="compositionally biased region" description="Polar residues" evidence="2">
    <location>
        <begin position="1"/>
        <end position="12"/>
    </location>
</feature>
<dbReference type="STRING" id="1858805.M5G831"/>
<evidence type="ECO:0000313" key="4">
    <source>
        <dbReference type="EMBL" id="EJU04295.1"/>
    </source>
</evidence>
<dbReference type="Gene3D" id="2.60.120.330">
    <property type="entry name" value="B-lactam Antibiotic, Isopenicillin N Synthase, Chain"/>
    <property type="match status" value="1"/>
</dbReference>
<dbReference type="InterPro" id="IPR026992">
    <property type="entry name" value="DIOX_N"/>
</dbReference>